<organism evidence="3 4">
    <name type="scientific">Halarcobacter ebronensis</name>
    <dbReference type="NCBI Taxonomy" id="1462615"/>
    <lineage>
        <taxon>Bacteria</taxon>
        <taxon>Pseudomonadati</taxon>
        <taxon>Campylobacterota</taxon>
        <taxon>Epsilonproteobacteria</taxon>
        <taxon>Campylobacterales</taxon>
        <taxon>Arcobacteraceae</taxon>
        <taxon>Halarcobacter</taxon>
    </lineage>
</organism>
<keyword evidence="1" id="KW-0472">Membrane</keyword>
<dbReference type="Proteomes" id="UP000290172">
    <property type="component" value="Unassembled WGS sequence"/>
</dbReference>
<accession>A0A4Q1AQF8</accession>
<keyword evidence="1" id="KW-0812">Transmembrane</keyword>
<feature type="transmembrane region" description="Helical" evidence="1">
    <location>
        <begin position="78"/>
        <end position="96"/>
    </location>
</feature>
<keyword evidence="1" id="KW-1133">Transmembrane helix</keyword>
<dbReference type="EMBL" id="PDKJ01000002">
    <property type="protein sequence ID" value="RXJ69555.1"/>
    <property type="molecule type" value="Genomic_DNA"/>
</dbReference>
<dbReference type="AlphaFoldDB" id="A0A4Q1AQF8"/>
<evidence type="ECO:0000313" key="3">
    <source>
        <dbReference type="EMBL" id="RXK06952.1"/>
    </source>
</evidence>
<dbReference type="EMBL" id="PDKK01000003">
    <property type="protein sequence ID" value="RXK06952.1"/>
    <property type="molecule type" value="Genomic_DNA"/>
</dbReference>
<dbReference type="RefSeq" id="WP_128978663.1">
    <property type="nucleotide sequence ID" value="NZ_CP053836.1"/>
</dbReference>
<proteinExistence type="predicted"/>
<feature type="transmembrane region" description="Helical" evidence="1">
    <location>
        <begin position="36"/>
        <end position="57"/>
    </location>
</feature>
<evidence type="ECO:0000313" key="4">
    <source>
        <dbReference type="Proteomes" id="UP000289758"/>
    </source>
</evidence>
<comment type="caution">
    <text evidence="3">The sequence shown here is derived from an EMBL/GenBank/DDBJ whole genome shotgun (WGS) entry which is preliminary data.</text>
</comment>
<sequence length="133" mass="15911">MKSNDLYIFIAIIVFSIFLGNYIFDEEYKRYSDLINFLSIMIGFKIASLSILFNSPLKKTLYDRGNYLYKTELHRLKDFYKHALYYEVFSVCILFIDFPNKYLIIMPIISGTVYCFYKITSELLRIFTYPTND</sequence>
<evidence type="ECO:0000313" key="2">
    <source>
        <dbReference type="EMBL" id="RXJ69555.1"/>
    </source>
</evidence>
<gene>
    <name evidence="3" type="ORF">CRV07_05860</name>
    <name evidence="2" type="ORF">CRV08_02295</name>
</gene>
<evidence type="ECO:0000313" key="5">
    <source>
        <dbReference type="Proteomes" id="UP000290172"/>
    </source>
</evidence>
<dbReference type="Proteomes" id="UP000289758">
    <property type="component" value="Unassembled WGS sequence"/>
</dbReference>
<name>A0A4Q1AQF8_9BACT</name>
<feature type="transmembrane region" description="Helical" evidence="1">
    <location>
        <begin position="7"/>
        <end position="24"/>
    </location>
</feature>
<keyword evidence="4" id="KW-1185">Reference proteome</keyword>
<evidence type="ECO:0000256" key="1">
    <source>
        <dbReference type="SAM" id="Phobius"/>
    </source>
</evidence>
<protein>
    <submittedName>
        <fullName evidence="3">Uncharacterized protein</fullName>
    </submittedName>
</protein>
<reference evidence="4 5" key="1">
    <citation type="submission" date="2017-10" db="EMBL/GenBank/DDBJ databases">
        <title>Genomics of the genus Arcobacter.</title>
        <authorList>
            <person name="Perez-Cataluna A."/>
            <person name="Figueras M.J."/>
        </authorList>
    </citation>
    <scope>NUCLEOTIDE SEQUENCE [LARGE SCALE GENOMIC DNA]</scope>
    <source>
        <strain evidence="3 4">CECT 8441</strain>
        <strain evidence="2 5">CECT 8993</strain>
    </source>
</reference>